<dbReference type="PANTHER" id="PTHR21060">
    <property type="entry name" value="ACETATE KINASE"/>
    <property type="match status" value="1"/>
</dbReference>
<comment type="pathway">
    <text evidence="7">Metabolic intermediate biosynthesis; acetyl-CoA biosynthesis; acetyl-CoA from acetate: step 1/2.</text>
</comment>
<comment type="subcellular location">
    <subcellularLocation>
        <location evidence="7">Cytoplasm</location>
    </subcellularLocation>
</comment>
<reference evidence="9 10" key="1">
    <citation type="submission" date="2019-02" db="EMBL/GenBank/DDBJ databases">
        <title>Peptostreptococcaceae bacterium ZHW00191 nov., a new bacterium isolated from the human gut.</title>
        <authorList>
            <person name="Zhou H.-W."/>
            <person name="Chen X.-J."/>
        </authorList>
    </citation>
    <scope>NUCLEOTIDE SEQUENCE [LARGE SCALE GENOMIC DNA]</scope>
    <source>
        <strain evidence="9 10">ZHW00191</strain>
    </source>
</reference>
<sequence length="398" mass="43143">MKVLVLNCGSSSLKYQLIDMNNESVLCKGLVERIGIEGSVLKHEKDGMDEKYVVEQPMKDHKDAIKLVLDAVADEKVGAVKDMKEIDAVGHRVVHAGEKFACSVVITEEVEAALKECIDLAPLHNPANLMGIDACKAILPDVPMVAVFDTAFHQTMPKSSYLYGLPHELYTKYGVRRYGFHGTSHKYVSQRAAEMLGKNIEDVKIVTCHLGNGASIAAVDGGKCVDTSMGFTPLEGLIMGTRCGDIDPAIIPFLMRKEGLDADAIDKLMNKESGVYGMTGISSDFRDIDAAASEGNELAQAALEAYVKKVQKYIGAYATEMNGLDAVVFTAGVGENSITIRERIASNLEFLGIKLDVEANNVRGKDTVISAADSKVKLLLIPTNEELMIARDTLELVK</sequence>
<proteinExistence type="inferred from homology"/>
<dbReference type="InterPro" id="IPR000890">
    <property type="entry name" value="Aliphatic_acid_kin_short-chain"/>
</dbReference>
<evidence type="ECO:0000256" key="8">
    <source>
        <dbReference type="RuleBase" id="RU003835"/>
    </source>
</evidence>
<dbReference type="EMBL" id="SGJB01000008">
    <property type="protein sequence ID" value="TQQ84673.1"/>
    <property type="molecule type" value="Genomic_DNA"/>
</dbReference>
<feature type="binding site" evidence="7">
    <location>
        <begin position="209"/>
        <end position="213"/>
    </location>
    <ligand>
        <name>ATP</name>
        <dbReference type="ChEBI" id="CHEBI:30616"/>
    </ligand>
</feature>
<dbReference type="GO" id="GO:0005524">
    <property type="term" value="F:ATP binding"/>
    <property type="evidence" value="ECO:0007669"/>
    <property type="project" value="UniProtKB-KW"/>
</dbReference>
<organism evidence="9 10">
    <name type="scientific">Peptacetobacter hominis</name>
    <dbReference type="NCBI Taxonomy" id="2743610"/>
    <lineage>
        <taxon>Bacteria</taxon>
        <taxon>Bacillati</taxon>
        <taxon>Bacillota</taxon>
        <taxon>Clostridia</taxon>
        <taxon>Peptostreptococcales</taxon>
        <taxon>Peptostreptococcaceae</taxon>
        <taxon>Peptacetobacter</taxon>
    </lineage>
</organism>
<keyword evidence="3 7" id="KW-0808">Transferase</keyword>
<keyword evidence="10" id="KW-1185">Reference proteome</keyword>
<keyword evidence="7" id="KW-0460">Magnesium</keyword>
<feature type="binding site" evidence="7">
    <location>
        <begin position="332"/>
        <end position="336"/>
    </location>
    <ligand>
        <name>ATP</name>
        <dbReference type="ChEBI" id="CHEBI:30616"/>
    </ligand>
</feature>
<keyword evidence="4 7" id="KW-0547">Nucleotide-binding</keyword>
<evidence type="ECO:0000256" key="3">
    <source>
        <dbReference type="ARBA" id="ARBA00022679"/>
    </source>
</evidence>
<dbReference type="EC" id="2.7.2.1" evidence="7"/>
<feature type="binding site" evidence="7">
    <location>
        <position position="14"/>
    </location>
    <ligand>
        <name>ATP</name>
        <dbReference type="ChEBI" id="CHEBI:30616"/>
    </ligand>
</feature>
<comment type="cofactor">
    <cofactor evidence="7">
        <name>Mg(2+)</name>
        <dbReference type="ChEBI" id="CHEBI:18420"/>
    </cofactor>
    <cofactor evidence="7">
        <name>Mn(2+)</name>
        <dbReference type="ChEBI" id="CHEBI:29035"/>
    </cofactor>
    <text evidence="7">Mg(2+). Can also accept Mn(2+).</text>
</comment>
<comment type="similarity">
    <text evidence="1 7 8">Belongs to the acetokinase family.</text>
</comment>
<dbReference type="PIRSF" id="PIRSF000722">
    <property type="entry name" value="Acetate_prop_kin"/>
    <property type="match status" value="1"/>
</dbReference>
<dbReference type="Gene3D" id="3.30.420.40">
    <property type="match status" value="2"/>
</dbReference>
<dbReference type="OrthoDB" id="9802453at2"/>
<evidence type="ECO:0000313" key="9">
    <source>
        <dbReference type="EMBL" id="TQQ84673.1"/>
    </source>
</evidence>
<keyword evidence="6 7" id="KW-0067">ATP-binding</keyword>
<gene>
    <name evidence="7" type="primary">ackA</name>
    <name evidence="9" type="ORF">EXD82_05655</name>
</gene>
<protein>
    <recommendedName>
        <fullName evidence="7">Acetate kinase</fullName>
        <ecNumber evidence="7">2.7.2.1</ecNumber>
    </recommendedName>
    <alternativeName>
        <fullName evidence="7">Acetokinase</fullName>
    </alternativeName>
</protein>
<dbReference type="PROSITE" id="PS01075">
    <property type="entry name" value="ACETATE_KINASE_1"/>
    <property type="match status" value="1"/>
</dbReference>
<dbReference type="GO" id="GO:0006085">
    <property type="term" value="P:acetyl-CoA biosynthetic process"/>
    <property type="evidence" value="ECO:0007669"/>
    <property type="project" value="UniProtKB-UniRule"/>
</dbReference>
<dbReference type="PRINTS" id="PR00471">
    <property type="entry name" value="ACETATEKNASE"/>
</dbReference>
<evidence type="ECO:0000256" key="6">
    <source>
        <dbReference type="ARBA" id="ARBA00022840"/>
    </source>
</evidence>
<dbReference type="UniPathway" id="UPA00340">
    <property type="reaction ID" value="UER00458"/>
</dbReference>
<dbReference type="HAMAP" id="MF_00020">
    <property type="entry name" value="Acetate_kinase"/>
    <property type="match status" value="1"/>
</dbReference>
<feature type="binding site" evidence="7">
    <location>
        <position position="385"/>
    </location>
    <ligand>
        <name>Mg(2+)</name>
        <dbReference type="ChEBI" id="CHEBI:18420"/>
    </ligand>
</feature>
<dbReference type="PANTHER" id="PTHR21060:SF15">
    <property type="entry name" value="ACETATE KINASE-RELATED"/>
    <property type="match status" value="1"/>
</dbReference>
<comment type="caution">
    <text evidence="9">The sequence shown here is derived from an EMBL/GenBank/DDBJ whole genome shotgun (WGS) entry which is preliminary data.</text>
</comment>
<dbReference type="InterPro" id="IPR004372">
    <property type="entry name" value="Ac/propionate_kinase"/>
</dbReference>
<feature type="site" description="Transition state stabilizer" evidence="7">
    <location>
        <position position="242"/>
    </location>
</feature>
<dbReference type="InterPro" id="IPR043129">
    <property type="entry name" value="ATPase_NBD"/>
</dbReference>
<evidence type="ECO:0000256" key="2">
    <source>
        <dbReference type="ARBA" id="ARBA00022490"/>
    </source>
</evidence>
<dbReference type="SUPFAM" id="SSF53067">
    <property type="entry name" value="Actin-like ATPase domain"/>
    <property type="match status" value="2"/>
</dbReference>
<dbReference type="RefSeq" id="WP_142535944.1">
    <property type="nucleotide sequence ID" value="NZ_SGJB01000008.1"/>
</dbReference>
<dbReference type="GO" id="GO:0000287">
    <property type="term" value="F:magnesium ion binding"/>
    <property type="evidence" value="ECO:0007669"/>
    <property type="project" value="UniProtKB-UniRule"/>
</dbReference>
<evidence type="ECO:0000256" key="7">
    <source>
        <dbReference type="HAMAP-Rule" id="MF_00020"/>
    </source>
</evidence>
<keyword evidence="2 7" id="KW-0963">Cytoplasm</keyword>
<feature type="binding site" evidence="7">
    <location>
        <position position="92"/>
    </location>
    <ligand>
        <name>substrate</name>
    </ligand>
</feature>
<evidence type="ECO:0000313" key="10">
    <source>
        <dbReference type="Proteomes" id="UP000317863"/>
    </source>
</evidence>
<dbReference type="Pfam" id="PF00871">
    <property type="entry name" value="Acetate_kinase"/>
    <property type="match status" value="1"/>
</dbReference>
<comment type="subunit">
    <text evidence="7">Homodimer.</text>
</comment>
<evidence type="ECO:0000256" key="1">
    <source>
        <dbReference type="ARBA" id="ARBA00008748"/>
    </source>
</evidence>
<dbReference type="GO" id="GO:0008776">
    <property type="term" value="F:acetate kinase activity"/>
    <property type="evidence" value="ECO:0007669"/>
    <property type="project" value="UniProtKB-UniRule"/>
</dbReference>
<name>A0A544QVF8_9FIRM</name>
<feature type="active site" description="Proton donor/acceptor" evidence="7">
    <location>
        <position position="149"/>
    </location>
</feature>
<feature type="binding site" evidence="7">
    <location>
        <begin position="284"/>
        <end position="286"/>
    </location>
    <ligand>
        <name>ATP</name>
        <dbReference type="ChEBI" id="CHEBI:30616"/>
    </ligand>
</feature>
<dbReference type="InterPro" id="IPR023865">
    <property type="entry name" value="Aliphatic_acid_kinase_CS"/>
</dbReference>
<dbReference type="GO" id="GO:0005737">
    <property type="term" value="C:cytoplasm"/>
    <property type="evidence" value="ECO:0007669"/>
    <property type="project" value="UniProtKB-SubCell"/>
</dbReference>
<dbReference type="PROSITE" id="PS01076">
    <property type="entry name" value="ACETATE_KINASE_2"/>
    <property type="match status" value="1"/>
</dbReference>
<accession>A0A544QVF8</accession>
<dbReference type="GO" id="GO:0006083">
    <property type="term" value="P:acetate metabolic process"/>
    <property type="evidence" value="ECO:0007669"/>
    <property type="project" value="TreeGrafter"/>
</dbReference>
<keyword evidence="5 7" id="KW-0418">Kinase</keyword>
<dbReference type="AlphaFoldDB" id="A0A544QVF8"/>
<evidence type="ECO:0000256" key="4">
    <source>
        <dbReference type="ARBA" id="ARBA00022741"/>
    </source>
</evidence>
<dbReference type="NCBIfam" id="TIGR00016">
    <property type="entry name" value="ackA"/>
    <property type="match status" value="1"/>
</dbReference>
<feature type="site" description="Transition state stabilizer" evidence="7">
    <location>
        <position position="181"/>
    </location>
</feature>
<keyword evidence="7" id="KW-0479">Metal-binding</keyword>
<comment type="function">
    <text evidence="7">Catalyzes the formation of acetyl phosphate from acetate and ATP. Can also catalyze the reverse reaction.</text>
</comment>
<evidence type="ECO:0000256" key="5">
    <source>
        <dbReference type="ARBA" id="ARBA00022777"/>
    </source>
</evidence>
<dbReference type="Proteomes" id="UP000317863">
    <property type="component" value="Unassembled WGS sequence"/>
</dbReference>
<dbReference type="CDD" id="cd24010">
    <property type="entry name" value="ASKHA_NBD_AcK_PK"/>
    <property type="match status" value="1"/>
</dbReference>
<feature type="binding site" evidence="7">
    <location>
        <position position="7"/>
    </location>
    <ligand>
        <name>Mg(2+)</name>
        <dbReference type="ChEBI" id="CHEBI:18420"/>
    </ligand>
</feature>
<comment type="catalytic activity">
    <reaction evidence="7">
        <text>acetate + ATP = acetyl phosphate + ADP</text>
        <dbReference type="Rhea" id="RHEA:11352"/>
        <dbReference type="ChEBI" id="CHEBI:22191"/>
        <dbReference type="ChEBI" id="CHEBI:30089"/>
        <dbReference type="ChEBI" id="CHEBI:30616"/>
        <dbReference type="ChEBI" id="CHEBI:456216"/>
        <dbReference type="EC" id="2.7.2.1"/>
    </reaction>
</comment>